<comment type="similarity">
    <text evidence="1">Belongs to the peptidase M28 family. M28B subfamily.</text>
</comment>
<dbReference type="PANTHER" id="PTHR10404:SF72">
    <property type="entry name" value="ZINC METALLOPROTEASE TRE2-RELATED"/>
    <property type="match status" value="1"/>
</dbReference>
<evidence type="ECO:0000259" key="2">
    <source>
        <dbReference type="Pfam" id="PF04253"/>
    </source>
</evidence>
<evidence type="ECO:0000259" key="3">
    <source>
        <dbReference type="Pfam" id="PF04389"/>
    </source>
</evidence>
<proteinExistence type="inferred from homology"/>
<dbReference type="Gene3D" id="3.50.30.30">
    <property type="match status" value="1"/>
</dbReference>
<evidence type="ECO:0000313" key="4">
    <source>
        <dbReference type="EMBL" id="QBM90127.1"/>
    </source>
</evidence>
<dbReference type="Pfam" id="PF04253">
    <property type="entry name" value="TFR_dimer"/>
    <property type="match status" value="1"/>
</dbReference>
<dbReference type="InterPro" id="IPR036757">
    <property type="entry name" value="TFR-like_dimer_dom_sf"/>
</dbReference>
<dbReference type="SUPFAM" id="SSF52025">
    <property type="entry name" value="PA domain"/>
    <property type="match status" value="1"/>
</dbReference>
<dbReference type="Gene3D" id="1.20.930.40">
    <property type="entry name" value="Transferrin receptor-like, dimerisation domain"/>
    <property type="match status" value="1"/>
</dbReference>
<dbReference type="InterPro" id="IPR007365">
    <property type="entry name" value="TFR-like_dimer_dom"/>
</dbReference>
<dbReference type="Pfam" id="PF04389">
    <property type="entry name" value="Peptidase_M28"/>
    <property type="match status" value="1"/>
</dbReference>
<dbReference type="Proteomes" id="UP000292447">
    <property type="component" value="Chromosome V"/>
</dbReference>
<name>A0A4P6XRD5_9ASCO</name>
<feature type="domain" description="Transferrin receptor-like dimerisation" evidence="2">
    <location>
        <begin position="693"/>
        <end position="820"/>
    </location>
</feature>
<dbReference type="EMBL" id="CP034460">
    <property type="protein sequence ID" value="QBM90127.1"/>
    <property type="molecule type" value="Genomic_DNA"/>
</dbReference>
<protein>
    <submittedName>
        <fullName evidence="4">N-acetylated-alpha-linked acidic dipeptidase</fullName>
    </submittedName>
</protein>
<evidence type="ECO:0000313" key="5">
    <source>
        <dbReference type="Proteomes" id="UP000292447"/>
    </source>
</evidence>
<dbReference type="STRING" id="2163413.A0A4P6XRD5"/>
<evidence type="ECO:0000256" key="1">
    <source>
        <dbReference type="ARBA" id="ARBA00005634"/>
    </source>
</evidence>
<dbReference type="PANTHER" id="PTHR10404">
    <property type="entry name" value="N-ACETYLATED-ALPHA-LINKED ACIDIC DIPEPTIDASE"/>
    <property type="match status" value="1"/>
</dbReference>
<accession>A0A4P6XRD5</accession>
<dbReference type="InterPro" id="IPR007484">
    <property type="entry name" value="Peptidase_M28"/>
</dbReference>
<keyword evidence="5" id="KW-1185">Reference proteome</keyword>
<gene>
    <name evidence="4" type="primary">MPUL0E03670</name>
    <name evidence="4" type="ORF">METSCH_E03670</name>
</gene>
<organism evidence="4 5">
    <name type="scientific">Metschnikowia aff. pulcherrima</name>
    <dbReference type="NCBI Taxonomy" id="2163413"/>
    <lineage>
        <taxon>Eukaryota</taxon>
        <taxon>Fungi</taxon>
        <taxon>Dikarya</taxon>
        <taxon>Ascomycota</taxon>
        <taxon>Saccharomycotina</taxon>
        <taxon>Pichiomycetes</taxon>
        <taxon>Metschnikowiaceae</taxon>
        <taxon>Metschnikowia</taxon>
    </lineage>
</organism>
<feature type="domain" description="Peptidase M28" evidence="3">
    <location>
        <begin position="429"/>
        <end position="607"/>
    </location>
</feature>
<dbReference type="Gene3D" id="3.40.630.10">
    <property type="entry name" value="Zn peptidases"/>
    <property type="match status" value="1"/>
</dbReference>
<reference evidence="5" key="1">
    <citation type="submission" date="2019-03" db="EMBL/GenBank/DDBJ databases">
        <title>Snf2 controls pulcherriminic acid biosynthesis and connects pigmentation and antifungal activity of the yeast Metschnikowia pulcherrima.</title>
        <authorList>
            <person name="Gore-Lloyd D."/>
            <person name="Sumann I."/>
            <person name="Brachmann A.O."/>
            <person name="Schneeberger K."/>
            <person name="Ortiz-Merino R.A."/>
            <person name="Moreno-Beltran M."/>
            <person name="Schlaefli M."/>
            <person name="Kirner P."/>
            <person name="Santos Kron A."/>
            <person name="Wolfe K.H."/>
            <person name="Piel J."/>
            <person name="Ahrens C.H."/>
            <person name="Henk D."/>
            <person name="Freimoser F.M."/>
        </authorList>
    </citation>
    <scope>NUCLEOTIDE SEQUENCE [LARGE SCALE GENOMIC DNA]</scope>
    <source>
        <strain evidence="5">APC 1.2</strain>
    </source>
</reference>
<dbReference type="FunFam" id="3.40.630.10:FF:000101">
    <property type="entry name" value="N-acetylated alpha-linked acidic dipeptidase like 1"/>
    <property type="match status" value="1"/>
</dbReference>
<sequence>MSNYAPVSTEGLPSLPPAYQDQHAFSRGAPGSSNTPTLEEFEIDEDEVYEPAKRGLLLLRLQFLSQRIIYTFKDRVVAPLIHLLTPLREACNFFSTRYEQGILKLGNPLVVKRLLYVGTIIAVMYAIPLSGNSEGVNGASGGAFSSGKFYDVEKLGDTLKLLIDAKTLKENTQYLSSMPHMAGSTGDLALARYVESYFSFNGIDVIDFHELDTFVNYPKSDNTYVKLADDSFSATLHESSGKQMQHLAFNPNSPASDGEIYAHYIYAGEGTAADLEKLSKEGIDIKDSVLLIKYGGDIPEANKVATAQSKGVKAIVFITPAVDWAGSLHEDVIQKVNVGLTRYSPGDVLTPGWSSHDGHTARLAWLQSTVTAKIPCIPISYRDGLMFIQKLNKKGVQFEENIWSGSKSADNMMKIRVNQEERSTHLIWNVIGSISGREQTDRGIIFGAPRDSVGYGASTSASSTAVLLELVKIFTSLQRRFDWTPARSIYFVSFDASEYNLAGSSEWVESKKRQLQEEGYAYIEVSDIQVGDFLSVTANPLLHELVKAEMRKVEISDKTNSQISLYDLFKKQHGDSDQISNNFLESKDYIPFVNYLNIPSLDIGFRRQEGDIPKRSCIDSFSNFEKELDSLMLHHIAILELLARIGLRLAEEPLIPYNFNSLTESLKRYKEDLERFVADVIKKAGSDVTPQMHYDSLRRGLDHLSDGAGMIEGFRKDWAEFIRSSSSLEPVMLAAARRATNDNMISFNNVFLAQGGIPDRAGYINFLFGLPYDAPDHKDETYEWNTFPMIRDYVMKGEFGKAQFEITRISELLDAASKTIMTL</sequence>
<dbReference type="SUPFAM" id="SSF53187">
    <property type="entry name" value="Zn-dependent exopeptidases"/>
    <property type="match status" value="1"/>
</dbReference>
<dbReference type="AlphaFoldDB" id="A0A4P6XRD5"/>
<dbReference type="GO" id="GO:0004180">
    <property type="term" value="F:carboxypeptidase activity"/>
    <property type="evidence" value="ECO:0007669"/>
    <property type="project" value="TreeGrafter"/>
</dbReference>
<dbReference type="InterPro" id="IPR039373">
    <property type="entry name" value="Peptidase_M28B"/>
</dbReference>
<dbReference type="InterPro" id="IPR046450">
    <property type="entry name" value="PA_dom_sf"/>
</dbReference>
<dbReference type="SUPFAM" id="SSF47672">
    <property type="entry name" value="Transferrin receptor-like dimerisation domain"/>
    <property type="match status" value="1"/>
</dbReference>